<dbReference type="PROSITE" id="PS00063">
    <property type="entry name" value="ALDOKETO_REDUCTASE_3"/>
    <property type="match status" value="1"/>
</dbReference>
<dbReference type="EMBL" id="FMVM01000015">
    <property type="protein sequence ID" value="SCZ00503.1"/>
    <property type="molecule type" value="Genomic_DNA"/>
</dbReference>
<dbReference type="PIRSF" id="PIRSF000097">
    <property type="entry name" value="AKR"/>
    <property type="match status" value="1"/>
</dbReference>
<dbReference type="AlphaFoldDB" id="A0A1G5KIP9"/>
<reference evidence="9" key="1">
    <citation type="submission" date="2016-10" db="EMBL/GenBank/DDBJ databases">
        <authorList>
            <person name="Varghese N."/>
            <person name="Submissions S."/>
        </authorList>
    </citation>
    <scope>NUCLEOTIDE SEQUENCE [LARGE SCALE GENOMIC DNA]</scope>
    <source>
        <strain evidence="9">BL9</strain>
    </source>
</reference>
<feature type="site" description="Lowers pKa of active site Tyr" evidence="6">
    <location>
        <position position="75"/>
    </location>
</feature>
<dbReference type="PANTHER" id="PTHR43827:SF3">
    <property type="entry name" value="NADP-DEPENDENT OXIDOREDUCTASE DOMAIN-CONTAINING PROTEIN"/>
    <property type="match status" value="1"/>
</dbReference>
<dbReference type="InterPro" id="IPR020471">
    <property type="entry name" value="AKR"/>
</dbReference>
<evidence type="ECO:0000256" key="2">
    <source>
        <dbReference type="ARBA" id="ARBA00022857"/>
    </source>
</evidence>
<dbReference type="PANTHER" id="PTHR43827">
    <property type="entry name" value="2,5-DIKETO-D-GLUCONIC ACID REDUCTASE"/>
    <property type="match status" value="1"/>
</dbReference>
<feature type="binding site" evidence="5">
    <location>
        <position position="108"/>
    </location>
    <ligand>
        <name>substrate</name>
    </ligand>
</feature>
<dbReference type="CDD" id="cd19071">
    <property type="entry name" value="AKR_AKR1-5-like"/>
    <property type="match status" value="1"/>
</dbReference>
<evidence type="ECO:0000313" key="9">
    <source>
        <dbReference type="Proteomes" id="UP000198538"/>
    </source>
</evidence>
<dbReference type="FunFam" id="3.20.20.100:FF:000015">
    <property type="entry name" value="Oxidoreductase, aldo/keto reductase family"/>
    <property type="match status" value="1"/>
</dbReference>
<dbReference type="InterPro" id="IPR036812">
    <property type="entry name" value="NAD(P)_OxRdtase_dom_sf"/>
</dbReference>
<evidence type="ECO:0000256" key="4">
    <source>
        <dbReference type="PIRSR" id="PIRSR000097-1"/>
    </source>
</evidence>
<dbReference type="STRING" id="582692.SAMN05720606_11597"/>
<organism evidence="8 9">
    <name type="scientific">Paenibacillus polysaccharolyticus</name>
    <dbReference type="NCBI Taxonomy" id="582692"/>
    <lineage>
        <taxon>Bacteria</taxon>
        <taxon>Bacillati</taxon>
        <taxon>Bacillota</taxon>
        <taxon>Bacilli</taxon>
        <taxon>Bacillales</taxon>
        <taxon>Paenibacillaceae</taxon>
        <taxon>Paenibacillus</taxon>
    </lineage>
</organism>
<evidence type="ECO:0000256" key="6">
    <source>
        <dbReference type="PIRSR" id="PIRSR000097-3"/>
    </source>
</evidence>
<dbReference type="GO" id="GO:0016616">
    <property type="term" value="F:oxidoreductase activity, acting on the CH-OH group of donors, NAD or NADP as acceptor"/>
    <property type="evidence" value="ECO:0007669"/>
    <property type="project" value="UniProtKB-ARBA"/>
</dbReference>
<name>A0A1G5KIP9_9BACL</name>
<evidence type="ECO:0000256" key="3">
    <source>
        <dbReference type="ARBA" id="ARBA00023002"/>
    </source>
</evidence>
<keyword evidence="3" id="KW-0560">Oxidoreductase</keyword>
<keyword evidence="9" id="KW-1185">Reference proteome</keyword>
<dbReference type="Pfam" id="PF00248">
    <property type="entry name" value="Aldo_ket_red"/>
    <property type="match status" value="1"/>
</dbReference>
<evidence type="ECO:0000313" key="8">
    <source>
        <dbReference type="EMBL" id="SCZ00503.1"/>
    </source>
</evidence>
<accession>A0A1G5KIP9</accession>
<evidence type="ECO:0000256" key="5">
    <source>
        <dbReference type="PIRSR" id="PIRSR000097-2"/>
    </source>
</evidence>
<proteinExistence type="inferred from homology"/>
<dbReference type="InterPro" id="IPR018170">
    <property type="entry name" value="Aldo/ket_reductase_CS"/>
</dbReference>
<dbReference type="PROSITE" id="PS00798">
    <property type="entry name" value="ALDOKETO_REDUCTASE_1"/>
    <property type="match status" value="1"/>
</dbReference>
<dbReference type="SUPFAM" id="SSF51430">
    <property type="entry name" value="NAD(P)-linked oxidoreductase"/>
    <property type="match status" value="1"/>
</dbReference>
<feature type="domain" description="NADP-dependent oxidoreductase" evidence="7">
    <location>
        <begin position="16"/>
        <end position="258"/>
    </location>
</feature>
<protein>
    <submittedName>
        <fullName evidence="8">Aldo/keto reductase</fullName>
    </submittedName>
</protein>
<gene>
    <name evidence="8" type="ORF">SAMN05720606_11597</name>
</gene>
<dbReference type="InterPro" id="IPR023210">
    <property type="entry name" value="NADP_OxRdtase_dom"/>
</dbReference>
<feature type="active site" description="Proton donor" evidence="4">
    <location>
        <position position="50"/>
    </location>
</feature>
<dbReference type="Proteomes" id="UP000198538">
    <property type="component" value="Unassembled WGS sequence"/>
</dbReference>
<comment type="similarity">
    <text evidence="1">Belongs to the aldo/keto reductase family.</text>
</comment>
<evidence type="ECO:0000256" key="1">
    <source>
        <dbReference type="ARBA" id="ARBA00007905"/>
    </source>
</evidence>
<sequence length="287" mass="33542">MKHTIQAYNGVDIPQLGFGLYKIKQGESFEKTVEEAIRAGYRHFDTAKIYGNEVALGRVIQKSDISREDFFITSKAWTTDLGYHATKKTFERTCQRLNVTYLDMYLIHFAGAHYEDAWRAMEELYDEGRIKVIGVANFEIKHLEHLKKHARILPMVNQIETHPEFQQRELHEYMVKNQILHEAWGPLGQGSKELLEHPKLLAIANKHRKSVAQVILRWHLERGIIAIPKSSNPERIKENSELFDFEFNAEEMEHIRRLDTGKRYSVSPTGLMVHPIYIKLMKLFSRP</sequence>
<dbReference type="Gene3D" id="3.20.20.100">
    <property type="entry name" value="NADP-dependent oxidoreductase domain"/>
    <property type="match status" value="1"/>
</dbReference>
<keyword evidence="2" id="KW-0521">NADP</keyword>
<dbReference type="RefSeq" id="WP_090923552.1">
    <property type="nucleotide sequence ID" value="NZ_FMVM01000015.1"/>
</dbReference>
<evidence type="ECO:0000259" key="7">
    <source>
        <dbReference type="Pfam" id="PF00248"/>
    </source>
</evidence>
<dbReference type="PRINTS" id="PR00069">
    <property type="entry name" value="ALDKETRDTASE"/>
</dbReference>